<dbReference type="RefSeq" id="WP_165116256.1">
    <property type="nucleotide sequence ID" value="NZ_JAAKZG010000003.1"/>
</dbReference>
<dbReference type="AlphaFoldDB" id="A0A7C9R6J2"/>
<reference evidence="2 3" key="1">
    <citation type="submission" date="2020-02" db="EMBL/GenBank/DDBJ databases">
        <title>Genome sequence of the type strain CGMCC 1.15528 of Mesorhizobium zhangyense.</title>
        <authorList>
            <person name="Gao J."/>
            <person name="Sun J."/>
        </authorList>
    </citation>
    <scope>NUCLEOTIDE SEQUENCE [LARGE SCALE GENOMIC DNA]</scope>
    <source>
        <strain evidence="2 3">CGMCC 1.15528</strain>
    </source>
</reference>
<sequence length="50" mass="5301">MSLIQQSGTKRLSLRDSVTSRPAGIRVGLETLIFALAFGFTVAVVLGLIP</sequence>
<evidence type="ECO:0000256" key="1">
    <source>
        <dbReference type="SAM" id="Phobius"/>
    </source>
</evidence>
<keyword evidence="1" id="KW-1133">Transmembrane helix</keyword>
<accession>A0A7C9R6J2</accession>
<keyword evidence="1" id="KW-0472">Membrane</keyword>
<evidence type="ECO:0000313" key="3">
    <source>
        <dbReference type="Proteomes" id="UP000481252"/>
    </source>
</evidence>
<name>A0A7C9R6J2_9HYPH</name>
<comment type="caution">
    <text evidence="2">The sequence shown here is derived from an EMBL/GenBank/DDBJ whole genome shotgun (WGS) entry which is preliminary data.</text>
</comment>
<protein>
    <recommendedName>
        <fullName evidence="4">ABC transporter permease</fullName>
    </recommendedName>
</protein>
<keyword evidence="1" id="KW-0812">Transmembrane</keyword>
<evidence type="ECO:0008006" key="4">
    <source>
        <dbReference type="Google" id="ProtNLM"/>
    </source>
</evidence>
<gene>
    <name evidence="2" type="ORF">G6N74_08370</name>
</gene>
<evidence type="ECO:0000313" key="2">
    <source>
        <dbReference type="EMBL" id="NGN41076.1"/>
    </source>
</evidence>
<organism evidence="2 3">
    <name type="scientific">Mesorhizobium zhangyense</name>
    <dbReference type="NCBI Taxonomy" id="1776730"/>
    <lineage>
        <taxon>Bacteria</taxon>
        <taxon>Pseudomonadati</taxon>
        <taxon>Pseudomonadota</taxon>
        <taxon>Alphaproteobacteria</taxon>
        <taxon>Hyphomicrobiales</taxon>
        <taxon>Phyllobacteriaceae</taxon>
        <taxon>Mesorhizobium</taxon>
    </lineage>
</organism>
<keyword evidence="3" id="KW-1185">Reference proteome</keyword>
<proteinExistence type="predicted"/>
<dbReference type="Proteomes" id="UP000481252">
    <property type="component" value="Unassembled WGS sequence"/>
</dbReference>
<feature type="transmembrane region" description="Helical" evidence="1">
    <location>
        <begin position="27"/>
        <end position="49"/>
    </location>
</feature>
<dbReference type="EMBL" id="JAAKZG010000003">
    <property type="protein sequence ID" value="NGN41076.1"/>
    <property type="molecule type" value="Genomic_DNA"/>
</dbReference>